<proteinExistence type="inferred from homology"/>
<dbReference type="InterPro" id="IPR002885">
    <property type="entry name" value="PPR_rpt"/>
</dbReference>
<dbReference type="AlphaFoldDB" id="A0A6A6LAF9"/>
<dbReference type="InterPro" id="IPR011990">
    <property type="entry name" value="TPR-like_helical_dom_sf"/>
</dbReference>
<gene>
    <name evidence="4" type="ORF">GH714_000475</name>
</gene>
<dbReference type="PROSITE" id="PS51375">
    <property type="entry name" value="PPR"/>
    <property type="match status" value="1"/>
</dbReference>
<dbReference type="InterPro" id="IPR050872">
    <property type="entry name" value="PPR_P_subfamily"/>
</dbReference>
<reference evidence="4 5" key="1">
    <citation type="journal article" date="2020" name="Mol. Plant">
        <title>The Chromosome-Based Rubber Tree Genome Provides New Insights into Spurge Genome Evolution and Rubber Biosynthesis.</title>
        <authorList>
            <person name="Liu J."/>
            <person name="Shi C."/>
            <person name="Shi C.C."/>
            <person name="Li W."/>
            <person name="Zhang Q.J."/>
            <person name="Zhang Y."/>
            <person name="Li K."/>
            <person name="Lu H.F."/>
            <person name="Shi C."/>
            <person name="Zhu S.T."/>
            <person name="Xiao Z.Y."/>
            <person name="Nan H."/>
            <person name="Yue Y."/>
            <person name="Zhu X.G."/>
            <person name="Wu Y."/>
            <person name="Hong X.N."/>
            <person name="Fan G.Y."/>
            <person name="Tong Y."/>
            <person name="Zhang D."/>
            <person name="Mao C.L."/>
            <person name="Liu Y.L."/>
            <person name="Hao S.J."/>
            <person name="Liu W.Q."/>
            <person name="Lv M.Q."/>
            <person name="Zhang H.B."/>
            <person name="Liu Y."/>
            <person name="Hu-Tang G.R."/>
            <person name="Wang J.P."/>
            <person name="Wang J.H."/>
            <person name="Sun Y.H."/>
            <person name="Ni S.B."/>
            <person name="Chen W.B."/>
            <person name="Zhang X.C."/>
            <person name="Jiao Y.N."/>
            <person name="Eichler E.E."/>
            <person name="Li G.H."/>
            <person name="Liu X."/>
            <person name="Gao L.Z."/>
        </authorList>
    </citation>
    <scope>NUCLEOTIDE SEQUENCE [LARGE SCALE GENOMIC DNA]</scope>
    <source>
        <strain evidence="5">cv. GT1</strain>
        <tissue evidence="4">Leaf</tissue>
    </source>
</reference>
<dbReference type="PANTHER" id="PTHR46128">
    <property type="entry name" value="MITOCHONDRIAL GROUP I INTRON SPLICING FACTOR CCM1"/>
    <property type="match status" value="1"/>
</dbReference>
<name>A0A6A6LAF9_HEVBR</name>
<dbReference type="PANTHER" id="PTHR46128:SF358">
    <property type="entry name" value="TETRATRICOPEPTIDE REPEAT (TPR)-LIKE SUPERFAMILY PROTEIN"/>
    <property type="match status" value="1"/>
</dbReference>
<evidence type="ECO:0000313" key="4">
    <source>
        <dbReference type="EMBL" id="KAF2296599.1"/>
    </source>
</evidence>
<dbReference type="Pfam" id="PF13041">
    <property type="entry name" value="PPR_2"/>
    <property type="match status" value="1"/>
</dbReference>
<organism evidence="4 5">
    <name type="scientific">Hevea brasiliensis</name>
    <name type="common">Para rubber tree</name>
    <name type="synonym">Siphonia brasiliensis</name>
    <dbReference type="NCBI Taxonomy" id="3981"/>
    <lineage>
        <taxon>Eukaryota</taxon>
        <taxon>Viridiplantae</taxon>
        <taxon>Streptophyta</taxon>
        <taxon>Embryophyta</taxon>
        <taxon>Tracheophyta</taxon>
        <taxon>Spermatophyta</taxon>
        <taxon>Magnoliopsida</taxon>
        <taxon>eudicotyledons</taxon>
        <taxon>Gunneridae</taxon>
        <taxon>Pentapetalae</taxon>
        <taxon>rosids</taxon>
        <taxon>fabids</taxon>
        <taxon>Malpighiales</taxon>
        <taxon>Euphorbiaceae</taxon>
        <taxon>Crotonoideae</taxon>
        <taxon>Micrandreae</taxon>
        <taxon>Hevea</taxon>
    </lineage>
</organism>
<dbReference type="NCBIfam" id="TIGR00756">
    <property type="entry name" value="PPR"/>
    <property type="match status" value="1"/>
</dbReference>
<comment type="caution">
    <text evidence="4">The sequence shown here is derived from an EMBL/GenBank/DDBJ whole genome shotgun (WGS) entry which is preliminary data.</text>
</comment>
<feature type="repeat" description="PPR" evidence="3">
    <location>
        <begin position="9"/>
        <end position="43"/>
    </location>
</feature>
<evidence type="ECO:0000256" key="3">
    <source>
        <dbReference type="PROSITE-ProRule" id="PRU00708"/>
    </source>
</evidence>
<keyword evidence="5" id="KW-1185">Reference proteome</keyword>
<accession>A0A6A6LAF9</accession>
<protein>
    <recommendedName>
        <fullName evidence="6">Pentacotripeptide-repeat region of PRORP domain-containing protein</fullName>
    </recommendedName>
</protein>
<dbReference type="EMBL" id="JAAGAX010000012">
    <property type="protein sequence ID" value="KAF2296599.1"/>
    <property type="molecule type" value="Genomic_DNA"/>
</dbReference>
<evidence type="ECO:0008006" key="6">
    <source>
        <dbReference type="Google" id="ProtNLM"/>
    </source>
</evidence>
<sequence>MIKHGKEPDLFTYNSLLNGLCLRGQTDDALKPFELMVNRGIEVNDVSYNMLINGYRKCRKRTRNGNASIVLASSAVLGLIVESPARMMKDEKFSAELYLRGLEILRCRPVCHIKNENYS</sequence>
<dbReference type="Proteomes" id="UP000467840">
    <property type="component" value="Chromosome 18"/>
</dbReference>
<evidence type="ECO:0000256" key="1">
    <source>
        <dbReference type="ARBA" id="ARBA00007626"/>
    </source>
</evidence>
<evidence type="ECO:0000313" key="5">
    <source>
        <dbReference type="Proteomes" id="UP000467840"/>
    </source>
</evidence>
<keyword evidence="2" id="KW-0677">Repeat</keyword>
<dbReference type="Gene3D" id="1.25.40.10">
    <property type="entry name" value="Tetratricopeptide repeat domain"/>
    <property type="match status" value="1"/>
</dbReference>
<evidence type="ECO:0000256" key="2">
    <source>
        <dbReference type="ARBA" id="ARBA00022737"/>
    </source>
</evidence>
<comment type="similarity">
    <text evidence="1">Belongs to the PPR family. P subfamily.</text>
</comment>